<evidence type="ECO:0000313" key="5">
    <source>
        <dbReference type="Proteomes" id="UP000753908"/>
    </source>
</evidence>
<sequence>MKKATRIGFISLVLATTISTPVAAQLEEQQTPPSTSTETAADLRITPRLGIGHTTSGGGFDGFTRFEGFVPLLQKPGNNLTFIEGRLLLDNDANLGGNILLGYRTYNSNSRRIWGGYIGYDNRHTGNNTFNQIGLGAESLGEIWDFHVNAYLPIGDNRQGVGDVLLRESFFRENFLILDQQRNREAAMGGFDVEAGARIAQLGKEGDLRGYGGLYYYNAEGSPETLGWRLRLQARPTDYLNLGVSLQNDDLFGTNIVFTVGATFPGTRPQGSISEEESVVARLGESVQRNNAIVIDHQEEANEVAATNPETDEPYVFQHVNLGIAGGDGTFENPVGTVQEGLDRTLSDGNNIVYVQSGTNSGIPPFTIPDQVQVLSTGPVQRLETVESDVVQLPLSGARVLPIITPSAEASVTMGNETTLSGFDIPNAGTSAIEGRNISTVSIRDNAIANSTQRGILLTNVTGEVMITDNSIDTTGGIGNSGFVLENTTESVDLTIARNRIANTTNNAIGIGLTNTAEGTANISDNTLSGNQLNGISVGFADSAQGRFTINNNTISSSGNVGIAAQTLGNSISTLTINNNTASGNGAEGIGAGISGNSTSTLTINNNTVSGNGEEGIVAEMLGNSTSTLTIDNNTVSGNSNVGIGIKPQEFTTSTATIANNAVSSNGTAGIAAEMLGNSTSTLTIDNNTVSDNGTLGISINPNEFATSTATITNNTVSGNGINGIDSQMLGNSTSTLTIDNNTVSDNGTLGIVINPKEFATSTATITNNTLSGNGSDGITTVTEGDSSLQLLLEGNSATDNARFGLSIFATENSQIFASVRFNTMTGNPGESDPPFPNGFLAETGSAINLSPTSTICLNLSNNTSDNGFALNRLGSQSTFQADTTANTGAIAVSVRPVEPLGDCPVP</sequence>
<dbReference type="AlphaFoldDB" id="A0A951PQ06"/>
<keyword evidence="1" id="KW-0732">Signal</keyword>
<evidence type="ECO:0000256" key="1">
    <source>
        <dbReference type="SAM" id="SignalP"/>
    </source>
</evidence>
<dbReference type="SMART" id="SM00710">
    <property type="entry name" value="PbH1"/>
    <property type="match status" value="14"/>
</dbReference>
<dbReference type="InterPro" id="IPR012334">
    <property type="entry name" value="Pectin_lyas_fold"/>
</dbReference>
<dbReference type="SUPFAM" id="SSF51126">
    <property type="entry name" value="Pectin lyase-like"/>
    <property type="match status" value="3"/>
</dbReference>
<protein>
    <submittedName>
        <fullName evidence="4">Right-handed parallel beta-helix repeat-containing protein</fullName>
    </submittedName>
</protein>
<proteinExistence type="predicted"/>
<reference evidence="4" key="2">
    <citation type="journal article" date="2022" name="Microbiol. Resour. Announc.">
        <title>Metagenome Sequencing to Explore Phylogenomics of Terrestrial Cyanobacteria.</title>
        <authorList>
            <person name="Ward R.D."/>
            <person name="Stajich J.E."/>
            <person name="Johansen J.R."/>
            <person name="Huntemann M."/>
            <person name="Clum A."/>
            <person name="Foster B."/>
            <person name="Foster B."/>
            <person name="Roux S."/>
            <person name="Palaniappan K."/>
            <person name="Varghese N."/>
            <person name="Mukherjee S."/>
            <person name="Reddy T.B.K."/>
            <person name="Daum C."/>
            <person name="Copeland A."/>
            <person name="Chen I.A."/>
            <person name="Ivanova N.N."/>
            <person name="Kyrpides N.C."/>
            <person name="Shapiro N."/>
            <person name="Eloe-Fadrosh E.A."/>
            <person name="Pietrasiak N."/>
        </authorList>
    </citation>
    <scope>NUCLEOTIDE SEQUENCE</scope>
    <source>
        <strain evidence="4">CPER-KK1</strain>
    </source>
</reference>
<comment type="caution">
    <text evidence="4">The sequence shown here is derived from an EMBL/GenBank/DDBJ whole genome shotgun (WGS) entry which is preliminary data.</text>
</comment>
<dbReference type="Pfam" id="PF13229">
    <property type="entry name" value="Beta_helix"/>
    <property type="match status" value="2"/>
</dbReference>
<organism evidence="4 5">
    <name type="scientific">Symplocastrum torsivum CPER-KK1</name>
    <dbReference type="NCBI Taxonomy" id="450513"/>
    <lineage>
        <taxon>Bacteria</taxon>
        <taxon>Bacillati</taxon>
        <taxon>Cyanobacteriota</taxon>
        <taxon>Cyanophyceae</taxon>
        <taxon>Oscillatoriophycideae</taxon>
        <taxon>Oscillatoriales</taxon>
        <taxon>Microcoleaceae</taxon>
        <taxon>Symplocastrum</taxon>
    </lineage>
</organism>
<feature type="signal peptide" evidence="1">
    <location>
        <begin position="1"/>
        <end position="24"/>
    </location>
</feature>
<dbReference type="InterPro" id="IPR011050">
    <property type="entry name" value="Pectin_lyase_fold/virulence"/>
</dbReference>
<feature type="domain" description="Right handed beta helix" evidence="3">
    <location>
        <begin position="418"/>
        <end position="539"/>
    </location>
</feature>
<evidence type="ECO:0000259" key="3">
    <source>
        <dbReference type="Pfam" id="PF13229"/>
    </source>
</evidence>
<dbReference type="Proteomes" id="UP000753908">
    <property type="component" value="Unassembled WGS sequence"/>
</dbReference>
<feature type="domain" description="Inverse autotransporter beta-domain" evidence="2">
    <location>
        <begin position="67"/>
        <end position="290"/>
    </location>
</feature>
<gene>
    <name evidence="4" type="ORF">KME25_25155</name>
</gene>
<dbReference type="InterPro" id="IPR038177">
    <property type="entry name" value="IAT_beta_sf"/>
</dbReference>
<dbReference type="InterPro" id="IPR024519">
    <property type="entry name" value="IAT_beta"/>
</dbReference>
<accession>A0A951PQ06</accession>
<dbReference type="Gene3D" id="2.160.20.10">
    <property type="entry name" value="Single-stranded right-handed beta-helix, Pectin lyase-like"/>
    <property type="match status" value="3"/>
</dbReference>
<dbReference type="Pfam" id="PF11924">
    <property type="entry name" value="IAT_beta"/>
    <property type="match status" value="1"/>
</dbReference>
<dbReference type="InterPro" id="IPR006626">
    <property type="entry name" value="PbH1"/>
</dbReference>
<dbReference type="InterPro" id="IPR039448">
    <property type="entry name" value="Beta_helix"/>
</dbReference>
<name>A0A951PQ06_9CYAN</name>
<evidence type="ECO:0000259" key="2">
    <source>
        <dbReference type="Pfam" id="PF11924"/>
    </source>
</evidence>
<dbReference type="Gene3D" id="2.40.160.160">
    <property type="entry name" value="Inverse autotransporter, beta-domain"/>
    <property type="match status" value="1"/>
</dbReference>
<reference evidence="4" key="1">
    <citation type="submission" date="2021-05" db="EMBL/GenBank/DDBJ databases">
        <authorList>
            <person name="Pietrasiak N."/>
            <person name="Ward R."/>
            <person name="Stajich J.E."/>
            <person name="Kurbessoian T."/>
        </authorList>
    </citation>
    <scope>NUCLEOTIDE SEQUENCE</scope>
    <source>
        <strain evidence="4">CPER-KK1</strain>
    </source>
</reference>
<feature type="chain" id="PRO_5037568236" evidence="1">
    <location>
        <begin position="25"/>
        <end position="907"/>
    </location>
</feature>
<dbReference type="EMBL" id="JAHHIF010000046">
    <property type="protein sequence ID" value="MBW4547702.1"/>
    <property type="molecule type" value="Genomic_DNA"/>
</dbReference>
<evidence type="ECO:0000313" key="4">
    <source>
        <dbReference type="EMBL" id="MBW4547702.1"/>
    </source>
</evidence>
<feature type="domain" description="Right handed beta helix" evidence="3">
    <location>
        <begin position="624"/>
        <end position="726"/>
    </location>
</feature>